<dbReference type="Gene3D" id="3.40.50.2300">
    <property type="match status" value="2"/>
</dbReference>
<evidence type="ECO:0000259" key="22">
    <source>
        <dbReference type="PROSITE" id="PS50112"/>
    </source>
</evidence>
<dbReference type="SMART" id="SM00448">
    <property type="entry name" value="REC"/>
    <property type="match status" value="2"/>
</dbReference>
<feature type="transmembrane region" description="Helical" evidence="19">
    <location>
        <begin position="15"/>
        <end position="38"/>
    </location>
</feature>
<dbReference type="PROSITE" id="PS50109">
    <property type="entry name" value="HIS_KIN"/>
    <property type="match status" value="1"/>
</dbReference>
<comment type="catalytic activity">
    <reaction evidence="1">
        <text>ATP + protein L-histidine = ADP + protein N-phospho-L-histidine.</text>
        <dbReference type="EC" id="2.7.13.3"/>
    </reaction>
</comment>
<feature type="transmembrane region" description="Helical" evidence="19">
    <location>
        <begin position="335"/>
        <end position="356"/>
    </location>
</feature>
<dbReference type="InterPro" id="IPR008207">
    <property type="entry name" value="Sig_transdc_His_kin_Hpt_dom"/>
</dbReference>
<dbReference type="NCBIfam" id="TIGR00229">
    <property type="entry name" value="sensory_box"/>
    <property type="match status" value="3"/>
</dbReference>
<dbReference type="SUPFAM" id="SSF55785">
    <property type="entry name" value="PYP-like sensor domain (PAS domain)"/>
    <property type="match status" value="3"/>
</dbReference>
<dbReference type="InterPro" id="IPR001610">
    <property type="entry name" value="PAC"/>
</dbReference>
<dbReference type="Pfam" id="PF08448">
    <property type="entry name" value="PAS_4"/>
    <property type="match status" value="3"/>
</dbReference>
<dbReference type="EMBL" id="WNLA01000031">
    <property type="protein sequence ID" value="MTW05829.1"/>
    <property type="molecule type" value="Genomic_DNA"/>
</dbReference>
<dbReference type="InterPro" id="IPR013656">
    <property type="entry name" value="PAS_4"/>
</dbReference>
<feature type="domain" description="PAC" evidence="23">
    <location>
        <begin position="500"/>
        <end position="554"/>
    </location>
</feature>
<feature type="domain" description="PAC" evidence="23">
    <location>
        <begin position="762"/>
        <end position="814"/>
    </location>
</feature>
<dbReference type="Gene3D" id="3.30.565.10">
    <property type="entry name" value="Histidine kinase-like ATPase, C-terminal domain"/>
    <property type="match status" value="1"/>
</dbReference>
<dbReference type="SUPFAM" id="SSF47384">
    <property type="entry name" value="Homodimeric domain of signal transducing histidine kinase"/>
    <property type="match status" value="1"/>
</dbReference>
<dbReference type="Gene3D" id="1.10.287.130">
    <property type="match status" value="1"/>
</dbReference>
<dbReference type="PRINTS" id="PR00344">
    <property type="entry name" value="BCTRLSENSOR"/>
</dbReference>
<keyword evidence="10" id="KW-0843">Virulence</keyword>
<dbReference type="InterPro" id="IPR011006">
    <property type="entry name" value="CheY-like_superfamily"/>
</dbReference>
<dbReference type="FunFam" id="3.30.565.10:FF:000010">
    <property type="entry name" value="Sensor histidine kinase RcsC"/>
    <property type="match status" value="1"/>
</dbReference>
<evidence type="ECO:0000256" key="10">
    <source>
        <dbReference type="ARBA" id="ARBA00023026"/>
    </source>
</evidence>
<dbReference type="Pfam" id="PF00512">
    <property type="entry name" value="HisKA"/>
    <property type="match status" value="1"/>
</dbReference>
<dbReference type="SUPFAM" id="SSF55874">
    <property type="entry name" value="ATPase domain of HSP90 chaperone/DNA topoisomerase II/histidine kinase"/>
    <property type="match status" value="1"/>
</dbReference>
<dbReference type="GO" id="GO:0005524">
    <property type="term" value="F:ATP binding"/>
    <property type="evidence" value="ECO:0007669"/>
    <property type="project" value="UniProtKB-KW"/>
</dbReference>
<dbReference type="CDD" id="cd16922">
    <property type="entry name" value="HATPase_EvgS-ArcB-TorS-like"/>
    <property type="match status" value="1"/>
</dbReference>
<dbReference type="SMART" id="SM00387">
    <property type="entry name" value="HATPase_c"/>
    <property type="match status" value="1"/>
</dbReference>
<proteinExistence type="predicted"/>
<dbReference type="InterPro" id="IPR036097">
    <property type="entry name" value="HisK_dim/P_sf"/>
</dbReference>
<dbReference type="Gene3D" id="1.20.120.160">
    <property type="entry name" value="HPT domain"/>
    <property type="match status" value="1"/>
</dbReference>
<evidence type="ECO:0000256" key="5">
    <source>
        <dbReference type="ARBA" id="ARBA00022729"/>
    </source>
</evidence>
<dbReference type="GO" id="GO:0000155">
    <property type="term" value="F:phosphorelay sensor kinase activity"/>
    <property type="evidence" value="ECO:0007669"/>
    <property type="project" value="InterPro"/>
</dbReference>
<dbReference type="SUPFAM" id="SSF52172">
    <property type="entry name" value="CheY-like"/>
    <property type="match status" value="2"/>
</dbReference>
<keyword evidence="26" id="KW-1185">Reference proteome</keyword>
<gene>
    <name evidence="25" type="ORF">GM668_27505</name>
</gene>
<comment type="function">
    <text evidence="11">Member of the two-component regulatory system BvgS/BvgA. Phosphorylates BvgA via a four-step phosphorelay in response to environmental signals.</text>
</comment>
<dbReference type="Pfam" id="PF02518">
    <property type="entry name" value="HATPase_c"/>
    <property type="match status" value="1"/>
</dbReference>
<feature type="modified residue" description="Phosphohistidine" evidence="15">
    <location>
        <position position="1422"/>
    </location>
</feature>
<keyword evidence="5" id="KW-0732">Signal</keyword>
<evidence type="ECO:0000256" key="17">
    <source>
        <dbReference type="SAM" id="Coils"/>
    </source>
</evidence>
<evidence type="ECO:0000259" key="21">
    <source>
        <dbReference type="PROSITE" id="PS50110"/>
    </source>
</evidence>
<evidence type="ECO:0000256" key="13">
    <source>
        <dbReference type="ARBA" id="ARBA00068150"/>
    </source>
</evidence>
<keyword evidence="3 16" id="KW-0597">Phosphoprotein</keyword>
<feature type="coiled-coil region" evidence="17">
    <location>
        <begin position="805"/>
        <end position="832"/>
    </location>
</feature>
<evidence type="ECO:0000313" key="25">
    <source>
        <dbReference type="EMBL" id="MTW05829.1"/>
    </source>
</evidence>
<dbReference type="PROSITE" id="PS50112">
    <property type="entry name" value="PAS"/>
    <property type="match status" value="2"/>
</dbReference>
<dbReference type="InterPro" id="IPR003594">
    <property type="entry name" value="HATPase_dom"/>
</dbReference>
<evidence type="ECO:0000256" key="12">
    <source>
        <dbReference type="ARBA" id="ARBA00064003"/>
    </source>
</evidence>
<dbReference type="PANTHER" id="PTHR45339:SF3">
    <property type="entry name" value="HISTIDINE KINASE"/>
    <property type="match status" value="1"/>
</dbReference>
<evidence type="ECO:0000259" key="24">
    <source>
        <dbReference type="PROSITE" id="PS50894"/>
    </source>
</evidence>
<sequence>MTTDNGKLPTIRSQIALLVLVCALPSVVGLGVMVQHFYQRETVQVSRDALETARAVAAAVEHDISEAESTALALASSPSLAKGELEAFAAQVRKQLRPAFPAEKFVLTDTAGRQVLAIAPGAALPDSTLQPPAARPAAPADAPADVPVNASANSLANSSVNASSTTLADSAAKSSAPLPAATSGPPARLRAVFEQGATAASSLLERAPDGQRWLAIDVPVEIQGKPAYALTAVLKRDLLGALLAEQRLPSHVISSLIDGDGIILARNKDAHRYVGKEVPPDLMDAMRDSDEGTVRTVSMDGLKVYAAFARLPRHNWRIAVAMPEEHALDGMMPSVPLVTGAVTLLVLAGFAMSWLMGGQIGRSVSALTQPAHALATGEPMVLAPSNFLEAEEVAKALRQVEGDIGRHRHQLELLVAERTAELAASKALLENVYASAPVGLSFVDLDLRIVMINEYLAAINGKPVSAHIGRHFGDVIRDPQVRLDVERDYRTVLATGEAISGIELSGTAPGNPDDVRHWLTGYFPVRAANGKLIGITGLLLDITEQKRTEQELRQSKQLFKSVVEHMPVTLFVKRASDLRFEMLNQHGEMTFGLPREEFIGKNDYDFFPAEQADAFTAADRDVLRSGKVVEIPEEPVTSTDGRLRYLHTRKVAMRDDDGNPTHLLGIAIDITERKQADEELRATSASLQRSNAFIRAIADNVPGMVIYWDEQLRCRFANRYFAEFMGRPREEILGAAIQDVLGDRLYMENLPHIESVMAGQPQSFYQDRLRADGELRYVWASYVPDLDEQGKARGFFVMVSDVTELKRGELRLHDLNDQLVKARDRAEAASRAKSEFVANMSHEIRTPMNAILGLARLLEEAPLERRERSYVGKIQLATQSLLAVVNDVLDFSKIEAGQLKLDINRFNLDHILTSIGVVISQAAWDKGVEPIFAIGAEVPMELVGDAMRLQQVLLNLASNAVKFTREGEVVLSVRQVGGSISHVSLEFSVRDTGIGIPREQQEHMFDAFSQADTSTSRQYGGTGLGLAICRRLVDLMGSTITVHSEPGRGSVFRFTLALERAVMGIPSPQPLPPALQGLSLLIVDDNATVRDMLSRHCLAQGWSVWTAHDAATAMAMLHKLARPVGPTQLDLLLLDARLPDMDGIGLLTQAHTDDRLQLPPAIMMAPDHLTEELQALADTLHIASVLAKPSTPSRMMAAIAAVRTGCAEPSALPASVPLTGRLAGVRVLLVEDNEINQEMAQYILLHAGARVEIAANGRIAVDMLEADGSRCDAVLMDLQMPVMNGYEATAALRAMGFRDLPIIAMTANAMEEDRRLAIEAGVDAHVPKPIDVEEMIDTLLRFTAVRSDADAASTGGWAVEKDDRPAELPGIDLDAALKRLAGNYPAFVGLLKRFENSQGDTVADVRMLLANNKREEAAKLLHRLRGVAANLGAGDIARISAQAEVALHQDNDAELAFMLTALEQSIAIVTAAARTLPLPLPAGAPEAEQRDELDLTQALQELVSLLQTNNMKALTHFQSVRPSLESRGHGTVLALANAIETLDFAAAEGLVRDLLRRKENA</sequence>
<evidence type="ECO:0000256" key="7">
    <source>
        <dbReference type="ARBA" id="ARBA00022777"/>
    </source>
</evidence>
<keyword evidence="7" id="KW-0418">Kinase</keyword>
<dbReference type="GO" id="GO:0005886">
    <property type="term" value="C:plasma membrane"/>
    <property type="evidence" value="ECO:0007669"/>
    <property type="project" value="UniProtKB-SubCell"/>
</dbReference>
<dbReference type="PROSITE" id="PS50113">
    <property type="entry name" value="PAC"/>
    <property type="match status" value="3"/>
</dbReference>
<evidence type="ECO:0000256" key="4">
    <source>
        <dbReference type="ARBA" id="ARBA00022679"/>
    </source>
</evidence>
<dbReference type="PANTHER" id="PTHR45339">
    <property type="entry name" value="HYBRID SIGNAL TRANSDUCTION HISTIDINE KINASE J"/>
    <property type="match status" value="1"/>
</dbReference>
<dbReference type="SMART" id="SM00086">
    <property type="entry name" value="PAC"/>
    <property type="match status" value="3"/>
</dbReference>
<comment type="caution">
    <text evidence="25">The sequence shown here is derived from an EMBL/GenBank/DDBJ whole genome shotgun (WGS) entry which is preliminary data.</text>
</comment>
<evidence type="ECO:0000256" key="2">
    <source>
        <dbReference type="ARBA" id="ARBA00012438"/>
    </source>
</evidence>
<feature type="region of interest" description="Disordered" evidence="18">
    <location>
        <begin position="126"/>
        <end position="146"/>
    </location>
</feature>
<dbReference type="Pfam" id="PF00072">
    <property type="entry name" value="Response_reg"/>
    <property type="match status" value="2"/>
</dbReference>
<dbReference type="SMART" id="SM00388">
    <property type="entry name" value="HisKA"/>
    <property type="match status" value="1"/>
</dbReference>
<dbReference type="CDD" id="cd17546">
    <property type="entry name" value="REC_hyHK_CKI1_RcsC-like"/>
    <property type="match status" value="1"/>
</dbReference>
<keyword evidence="4" id="KW-0808">Transferase</keyword>
<evidence type="ECO:0000259" key="20">
    <source>
        <dbReference type="PROSITE" id="PS50109"/>
    </source>
</evidence>
<keyword evidence="8" id="KW-0067">ATP-binding</keyword>
<dbReference type="PROSITE" id="PS50894">
    <property type="entry name" value="HPT"/>
    <property type="match status" value="1"/>
</dbReference>
<evidence type="ECO:0000313" key="26">
    <source>
        <dbReference type="Proteomes" id="UP000484015"/>
    </source>
</evidence>
<dbReference type="CDD" id="cd00156">
    <property type="entry name" value="REC"/>
    <property type="match status" value="1"/>
</dbReference>
<dbReference type="RefSeq" id="WP_155442173.1">
    <property type="nucleotide sequence ID" value="NZ_WNLA01000031.1"/>
</dbReference>
<dbReference type="InterPro" id="IPR001789">
    <property type="entry name" value="Sig_transdc_resp-reg_receiver"/>
</dbReference>
<dbReference type="Pfam" id="PF01627">
    <property type="entry name" value="Hpt"/>
    <property type="match status" value="1"/>
</dbReference>
<feature type="domain" description="Response regulatory" evidence="21">
    <location>
        <begin position="1226"/>
        <end position="1343"/>
    </location>
</feature>
<keyword evidence="17" id="KW-0175">Coiled coil</keyword>
<keyword evidence="6" id="KW-0547">Nucleotide-binding</keyword>
<dbReference type="OrthoDB" id="5519028at2"/>
<dbReference type="SUPFAM" id="SSF47226">
    <property type="entry name" value="Histidine-containing phosphotransfer domain, HPT domain"/>
    <property type="match status" value="1"/>
</dbReference>
<feature type="modified residue" description="4-aspartylphosphate" evidence="16">
    <location>
        <position position="1277"/>
    </location>
</feature>
<dbReference type="InterPro" id="IPR005467">
    <property type="entry name" value="His_kinase_dom"/>
</dbReference>
<evidence type="ECO:0000256" key="19">
    <source>
        <dbReference type="SAM" id="Phobius"/>
    </source>
</evidence>
<evidence type="ECO:0000256" key="11">
    <source>
        <dbReference type="ARBA" id="ARBA00058004"/>
    </source>
</evidence>
<feature type="domain" description="HPt" evidence="24">
    <location>
        <begin position="1383"/>
        <end position="1476"/>
    </location>
</feature>
<evidence type="ECO:0000256" key="14">
    <source>
        <dbReference type="ARBA" id="ARBA00070152"/>
    </source>
</evidence>
<dbReference type="InterPro" id="IPR036890">
    <property type="entry name" value="HATPase_C_sf"/>
</dbReference>
<feature type="domain" description="Response regulatory" evidence="21">
    <location>
        <begin position="1079"/>
        <end position="1203"/>
    </location>
</feature>
<organism evidence="25 26">
    <name type="scientific">Pseudoduganella ginsengisoli</name>
    <dbReference type="NCBI Taxonomy" id="1462440"/>
    <lineage>
        <taxon>Bacteria</taxon>
        <taxon>Pseudomonadati</taxon>
        <taxon>Pseudomonadota</taxon>
        <taxon>Betaproteobacteria</taxon>
        <taxon>Burkholderiales</taxon>
        <taxon>Oxalobacteraceae</taxon>
        <taxon>Telluria group</taxon>
        <taxon>Pseudoduganella</taxon>
    </lineage>
</organism>
<protein>
    <recommendedName>
        <fullName evidence="13">Sensory/regulatory protein RpfC</fullName>
        <ecNumber evidence="2">2.7.13.3</ecNumber>
    </recommendedName>
    <alternativeName>
        <fullName evidence="14">Virulence sensor protein BvgS</fullName>
    </alternativeName>
</protein>
<comment type="subunit">
    <text evidence="12">At low DSF concentrations, interacts with RpfF.</text>
</comment>
<evidence type="ECO:0000256" key="1">
    <source>
        <dbReference type="ARBA" id="ARBA00000085"/>
    </source>
</evidence>
<dbReference type="SMART" id="SM00091">
    <property type="entry name" value="PAS"/>
    <property type="match status" value="3"/>
</dbReference>
<evidence type="ECO:0000256" key="6">
    <source>
        <dbReference type="ARBA" id="ARBA00022741"/>
    </source>
</evidence>
<dbReference type="InterPro" id="IPR004358">
    <property type="entry name" value="Sig_transdc_His_kin-like_C"/>
</dbReference>
<dbReference type="EC" id="2.7.13.3" evidence="2"/>
<evidence type="ECO:0000256" key="8">
    <source>
        <dbReference type="ARBA" id="ARBA00022840"/>
    </source>
</evidence>
<feature type="domain" description="PAC" evidence="23">
    <location>
        <begin position="630"/>
        <end position="682"/>
    </location>
</feature>
<keyword evidence="19" id="KW-0812">Transmembrane</keyword>
<evidence type="ECO:0000256" key="15">
    <source>
        <dbReference type="PROSITE-ProRule" id="PRU00110"/>
    </source>
</evidence>
<dbReference type="InterPro" id="IPR035965">
    <property type="entry name" value="PAS-like_dom_sf"/>
</dbReference>
<keyword evidence="19" id="KW-0472">Membrane</keyword>
<evidence type="ECO:0000256" key="16">
    <source>
        <dbReference type="PROSITE-ProRule" id="PRU00169"/>
    </source>
</evidence>
<keyword evidence="9" id="KW-0902">Two-component regulatory system</keyword>
<feature type="domain" description="PAS" evidence="22">
    <location>
        <begin position="555"/>
        <end position="626"/>
    </location>
</feature>
<dbReference type="InterPro" id="IPR036641">
    <property type="entry name" value="HPT_dom_sf"/>
</dbReference>
<dbReference type="CDD" id="cd18774">
    <property type="entry name" value="PDC2_HK_sensor"/>
    <property type="match status" value="1"/>
</dbReference>
<evidence type="ECO:0000256" key="18">
    <source>
        <dbReference type="SAM" id="MobiDB-lite"/>
    </source>
</evidence>
<feature type="domain" description="Histidine kinase" evidence="20">
    <location>
        <begin position="839"/>
        <end position="1060"/>
    </location>
</feature>
<dbReference type="CDD" id="cd00082">
    <property type="entry name" value="HisKA"/>
    <property type="match status" value="1"/>
</dbReference>
<dbReference type="InterPro" id="IPR000700">
    <property type="entry name" value="PAS-assoc_C"/>
</dbReference>
<feature type="domain" description="PAS" evidence="22">
    <location>
        <begin position="690"/>
        <end position="757"/>
    </location>
</feature>
<dbReference type="InterPro" id="IPR003661">
    <property type="entry name" value="HisK_dim/P_dom"/>
</dbReference>
<evidence type="ECO:0000256" key="3">
    <source>
        <dbReference type="ARBA" id="ARBA00022553"/>
    </source>
</evidence>
<dbReference type="Proteomes" id="UP000484015">
    <property type="component" value="Unassembled WGS sequence"/>
</dbReference>
<keyword evidence="19" id="KW-1133">Transmembrane helix</keyword>
<dbReference type="Gene3D" id="3.30.450.20">
    <property type="entry name" value="PAS domain"/>
    <property type="match status" value="4"/>
</dbReference>
<feature type="modified residue" description="4-aspartylphosphate" evidence="16">
    <location>
        <position position="1135"/>
    </location>
</feature>
<reference evidence="25 26" key="1">
    <citation type="submission" date="2019-11" db="EMBL/GenBank/DDBJ databases">
        <title>Type strains purchased from KCTC, JCM and DSMZ.</title>
        <authorList>
            <person name="Lu H."/>
        </authorList>
    </citation>
    <scope>NUCLEOTIDE SEQUENCE [LARGE SCALE GENOMIC DNA]</scope>
    <source>
        <strain evidence="25 26">KCTC 42409</strain>
    </source>
</reference>
<dbReference type="PROSITE" id="PS50110">
    <property type="entry name" value="RESPONSE_REGULATORY"/>
    <property type="match status" value="2"/>
</dbReference>
<name>A0A6L6Q8Q3_9BURK</name>
<evidence type="ECO:0000259" key="23">
    <source>
        <dbReference type="PROSITE" id="PS50113"/>
    </source>
</evidence>
<accession>A0A6L6Q8Q3</accession>
<feature type="compositionally biased region" description="Low complexity" evidence="18">
    <location>
        <begin position="131"/>
        <end position="146"/>
    </location>
</feature>
<evidence type="ECO:0000256" key="9">
    <source>
        <dbReference type="ARBA" id="ARBA00023012"/>
    </source>
</evidence>
<dbReference type="CDD" id="cd00130">
    <property type="entry name" value="PAS"/>
    <property type="match status" value="3"/>
</dbReference>
<dbReference type="FunFam" id="1.10.287.130:FF:000002">
    <property type="entry name" value="Two-component osmosensing histidine kinase"/>
    <property type="match status" value="1"/>
</dbReference>
<dbReference type="InterPro" id="IPR000014">
    <property type="entry name" value="PAS"/>
</dbReference>